<dbReference type="OrthoDB" id="164118at2"/>
<feature type="transmembrane region" description="Helical" evidence="1">
    <location>
        <begin position="217"/>
        <end position="250"/>
    </location>
</feature>
<evidence type="ECO:0000313" key="3">
    <source>
        <dbReference type="Proteomes" id="UP000031057"/>
    </source>
</evidence>
<feature type="transmembrane region" description="Helical" evidence="1">
    <location>
        <begin position="262"/>
        <end position="279"/>
    </location>
</feature>
<dbReference type="Proteomes" id="UP000031057">
    <property type="component" value="Unassembled WGS sequence"/>
</dbReference>
<gene>
    <name evidence="2" type="ORF">LK12_20430</name>
</gene>
<dbReference type="Pfam" id="PF09948">
    <property type="entry name" value="PpoB2"/>
    <property type="match status" value="1"/>
</dbReference>
<feature type="transmembrane region" description="Helical" evidence="1">
    <location>
        <begin position="88"/>
        <end position="111"/>
    </location>
</feature>
<keyword evidence="1" id="KW-1133">Transmembrane helix</keyword>
<reference evidence="2 3" key="1">
    <citation type="submission" date="2014-10" db="EMBL/GenBank/DDBJ databases">
        <title>Genome sequence of Novosphingobium malaysiense MUSC 273(T).</title>
        <authorList>
            <person name="Lee L.-H."/>
        </authorList>
    </citation>
    <scope>NUCLEOTIDE SEQUENCE [LARGE SCALE GENOMIC DNA]</scope>
    <source>
        <strain evidence="2 3">MUSC 273</strain>
    </source>
</reference>
<name>A0A0B1ZJG9_9SPHN</name>
<feature type="transmembrane region" description="Helical" evidence="1">
    <location>
        <begin position="132"/>
        <end position="157"/>
    </location>
</feature>
<keyword evidence="1" id="KW-0472">Membrane</keyword>
<dbReference type="AlphaFoldDB" id="A0A0B1ZJG9"/>
<protein>
    <submittedName>
        <fullName evidence="2">Metal-binding protein</fullName>
    </submittedName>
</protein>
<dbReference type="InterPro" id="IPR018688">
    <property type="entry name" value="PpoB2-like"/>
</dbReference>
<proteinExistence type="predicted"/>
<dbReference type="RefSeq" id="WP_039288373.1">
    <property type="nucleotide sequence ID" value="NZ_JTDI01000007.1"/>
</dbReference>
<sequence>MDAVVEELLARHRAVSVVSLFVLTLSAWAWLATGAGMDMRPGFFLPPLLPQDGARLTGMQGMDMGSAGILSGAVTAKLWSVWRFLLTFWMWWVMMVAMMLPSAARMILLYVRAASSRGTTAIPSTGSFLAGYLLVWGLFSLVATGLQMLLELAGLLAGMDMMSVSRPLSAAVLIAAGIYQLSPLKDVCLHQCRSPARFLSRSYRAGKGGALAMGARHGAFCIGCCWLLMALLFVGGVMNIAWIAILTLIVAAEKMLPGGRGIAFAGGIVCLVWALWILVA</sequence>
<keyword evidence="3" id="KW-1185">Reference proteome</keyword>
<dbReference type="EMBL" id="JTDI01000007">
    <property type="protein sequence ID" value="KHK89482.1"/>
    <property type="molecule type" value="Genomic_DNA"/>
</dbReference>
<evidence type="ECO:0000256" key="1">
    <source>
        <dbReference type="SAM" id="Phobius"/>
    </source>
</evidence>
<feature type="transmembrane region" description="Helical" evidence="1">
    <location>
        <begin position="12"/>
        <end position="31"/>
    </location>
</feature>
<evidence type="ECO:0000313" key="2">
    <source>
        <dbReference type="EMBL" id="KHK89482.1"/>
    </source>
</evidence>
<accession>A0A0B1ZJG9</accession>
<dbReference type="STRING" id="1348853.LK12_20430"/>
<organism evidence="2 3">
    <name type="scientific">Novosphingobium malaysiense</name>
    <dbReference type="NCBI Taxonomy" id="1348853"/>
    <lineage>
        <taxon>Bacteria</taxon>
        <taxon>Pseudomonadati</taxon>
        <taxon>Pseudomonadota</taxon>
        <taxon>Alphaproteobacteria</taxon>
        <taxon>Sphingomonadales</taxon>
        <taxon>Sphingomonadaceae</taxon>
        <taxon>Novosphingobium</taxon>
    </lineage>
</organism>
<comment type="caution">
    <text evidence="2">The sequence shown here is derived from an EMBL/GenBank/DDBJ whole genome shotgun (WGS) entry which is preliminary data.</text>
</comment>
<keyword evidence="1" id="KW-0812">Transmembrane</keyword>